<evidence type="ECO:0000259" key="1">
    <source>
        <dbReference type="Pfam" id="PF13452"/>
    </source>
</evidence>
<feature type="domain" description="FAS1-like dehydratase" evidence="1">
    <location>
        <begin position="7"/>
        <end position="136"/>
    </location>
</feature>
<gene>
    <name evidence="2" type="ORF">RI845_09985</name>
</gene>
<proteinExistence type="predicted"/>
<dbReference type="SUPFAM" id="SSF54637">
    <property type="entry name" value="Thioesterase/thiol ester dehydrase-isomerase"/>
    <property type="match status" value="1"/>
</dbReference>
<organism evidence="2 3">
    <name type="scientific">Thalassotalea nanhaiensis</name>
    <dbReference type="NCBI Taxonomy" id="3065648"/>
    <lineage>
        <taxon>Bacteria</taxon>
        <taxon>Pseudomonadati</taxon>
        <taxon>Pseudomonadota</taxon>
        <taxon>Gammaproteobacteria</taxon>
        <taxon>Alteromonadales</taxon>
        <taxon>Colwelliaceae</taxon>
        <taxon>Thalassotalea</taxon>
    </lineage>
</organism>
<dbReference type="Gene3D" id="3.10.129.10">
    <property type="entry name" value="Hotdog Thioesterase"/>
    <property type="match status" value="1"/>
</dbReference>
<dbReference type="EMBL" id="CP134146">
    <property type="protein sequence ID" value="WNC66868.1"/>
    <property type="molecule type" value="Genomic_DNA"/>
</dbReference>
<dbReference type="CDD" id="cd03441">
    <property type="entry name" value="R_hydratase_like"/>
    <property type="match status" value="1"/>
</dbReference>
<sequence length="147" mass="16247">MLDKTKIGHQFESFKVDVEKGRLKFFAKSIGETNPIYIDEEAAIAAGYKSLPAPPTFPFSLDMEGPELLPVIGLLNLDIGRVLHGTQEFNYFGQIHAGDTITVSSELKNIFDKKGGALEFVVMENSYTNQDGELMAQASVTLVYRNV</sequence>
<name>A0ABY9TF22_9GAMM</name>
<evidence type="ECO:0000313" key="2">
    <source>
        <dbReference type="EMBL" id="WNC66868.1"/>
    </source>
</evidence>
<dbReference type="Pfam" id="PF13452">
    <property type="entry name" value="FAS1_DH_region"/>
    <property type="match status" value="1"/>
</dbReference>
<dbReference type="PIRSF" id="PIRSF018072">
    <property type="entry name" value="UCP018072"/>
    <property type="match status" value="1"/>
</dbReference>
<evidence type="ECO:0000313" key="3">
    <source>
        <dbReference type="Proteomes" id="UP001248581"/>
    </source>
</evidence>
<dbReference type="RefSeq" id="WP_348386033.1">
    <property type="nucleotide sequence ID" value="NZ_CP134146.1"/>
</dbReference>
<dbReference type="InterPro" id="IPR039569">
    <property type="entry name" value="FAS1-like_DH_region"/>
</dbReference>
<protein>
    <submittedName>
        <fullName evidence="2">MaoC family dehydratase N-terminal domain-containing protein</fullName>
    </submittedName>
</protein>
<dbReference type="Proteomes" id="UP001248581">
    <property type="component" value="Chromosome"/>
</dbReference>
<keyword evidence="3" id="KW-1185">Reference proteome</keyword>
<dbReference type="InterPro" id="IPR029069">
    <property type="entry name" value="HotDog_dom_sf"/>
</dbReference>
<dbReference type="InterPro" id="IPR016709">
    <property type="entry name" value="HadA-like"/>
</dbReference>
<reference evidence="3" key="1">
    <citation type="submission" date="2023-09" db="EMBL/GenBank/DDBJ databases">
        <authorList>
            <person name="Li S."/>
            <person name="Li X."/>
            <person name="Zhang C."/>
            <person name="Zhao Z."/>
        </authorList>
    </citation>
    <scope>NUCLEOTIDE SEQUENCE [LARGE SCALE GENOMIC DNA]</scope>
    <source>
        <strain evidence="3">SQ345</strain>
    </source>
</reference>
<accession>A0ABY9TF22</accession>